<gene>
    <name evidence="1" type="ORF">SAMN04488503_1359</name>
</gene>
<name>A0A238ZBD8_9BACT</name>
<dbReference type="EMBL" id="FZOC01000002">
    <property type="protein sequence ID" value="SNR80034.1"/>
    <property type="molecule type" value="Genomic_DNA"/>
</dbReference>
<reference evidence="1 2" key="1">
    <citation type="submission" date="2017-06" db="EMBL/GenBank/DDBJ databases">
        <authorList>
            <person name="Kim H.J."/>
            <person name="Triplett B.A."/>
        </authorList>
    </citation>
    <scope>NUCLEOTIDE SEQUENCE [LARGE SCALE GENOMIC DNA]</scope>
    <source>
        <strain evidence="1 2">DSM 13116</strain>
    </source>
</reference>
<dbReference type="SUPFAM" id="SSF53448">
    <property type="entry name" value="Nucleotide-diphospho-sugar transferases"/>
    <property type="match status" value="1"/>
</dbReference>
<evidence type="ECO:0000313" key="1">
    <source>
        <dbReference type="EMBL" id="SNR80034.1"/>
    </source>
</evidence>
<accession>A0A238ZBD8</accession>
<dbReference type="Proteomes" id="UP000198324">
    <property type="component" value="Unassembled WGS sequence"/>
</dbReference>
<proteinExistence type="predicted"/>
<dbReference type="OrthoDB" id="9815923at2"/>
<protein>
    <recommendedName>
        <fullName evidence="3">Glycosyl transferase family 2</fullName>
    </recommendedName>
</protein>
<dbReference type="AlphaFoldDB" id="A0A238ZBD8"/>
<sequence>MSVDDPLFEYAAEVLSFGFKDAAEAVPPDQGAPDAMERIIARCLAAFARSGRKHMALLGLGSGFVAKALASSLPHGALVVCEQDVELARSLSRAGRLGWWRREGGARLALDASPWALLFLFDRAAIRLDDLFVLPNPELDPARKVRLRTLETLLCRSRLLGPPPQVPAPRLSVAAIVSPAEPELQCFFAQLPPWLHELVLVWDAEHLPSMNLPRAFPVWQTARPLARDFAAQRNAMLAACTGDWVFSLDADERLSDIDWAALPLLCAYPDICAWHLPRVTVYPTPGRALAGYGLWPDVQLRLFRRAPGLSYVGSVHERLTGLAGRQAVSLDLEIEHLSRLRKGEAEIRRKLEGFDEAAAGSVRHTLSAEYPSVPRSLLTSHRTMLPRGLLLPDAMA</sequence>
<evidence type="ECO:0000313" key="2">
    <source>
        <dbReference type="Proteomes" id="UP000198324"/>
    </source>
</evidence>
<dbReference type="RefSeq" id="WP_089273022.1">
    <property type="nucleotide sequence ID" value="NZ_FZOC01000002.1"/>
</dbReference>
<evidence type="ECO:0008006" key="3">
    <source>
        <dbReference type="Google" id="ProtNLM"/>
    </source>
</evidence>
<dbReference type="InterPro" id="IPR029044">
    <property type="entry name" value="Nucleotide-diphossugar_trans"/>
</dbReference>
<organism evidence="1 2">
    <name type="scientific">Humidesulfovibrio mexicanus</name>
    <dbReference type="NCBI Taxonomy" id="147047"/>
    <lineage>
        <taxon>Bacteria</taxon>
        <taxon>Pseudomonadati</taxon>
        <taxon>Thermodesulfobacteriota</taxon>
        <taxon>Desulfovibrionia</taxon>
        <taxon>Desulfovibrionales</taxon>
        <taxon>Desulfovibrionaceae</taxon>
        <taxon>Humidesulfovibrio</taxon>
    </lineage>
</organism>
<keyword evidence="2" id="KW-1185">Reference proteome</keyword>